<evidence type="ECO:0000256" key="1">
    <source>
        <dbReference type="SAM" id="Phobius"/>
    </source>
</evidence>
<gene>
    <name evidence="2" type="ORF">HFN_0258</name>
</gene>
<name>T1DW50_9HELI</name>
<dbReference type="AlphaFoldDB" id="T1DW50"/>
<organism evidence="2 3">
    <name type="scientific">Helicobacter fennelliae MRY12-0050</name>
    <dbReference type="NCBI Taxonomy" id="1325130"/>
    <lineage>
        <taxon>Bacteria</taxon>
        <taxon>Pseudomonadati</taxon>
        <taxon>Campylobacterota</taxon>
        <taxon>Epsilonproteobacteria</taxon>
        <taxon>Campylobacterales</taxon>
        <taxon>Helicobacteraceae</taxon>
        <taxon>Helicobacter</taxon>
    </lineage>
</organism>
<protein>
    <submittedName>
        <fullName evidence="2">Uncharacterized protein</fullName>
    </submittedName>
</protein>
<feature type="transmembrane region" description="Helical" evidence="1">
    <location>
        <begin position="112"/>
        <end position="132"/>
    </location>
</feature>
<dbReference type="EMBL" id="BASD01000016">
    <property type="protein sequence ID" value="GAD19127.1"/>
    <property type="molecule type" value="Genomic_DNA"/>
</dbReference>
<keyword evidence="3" id="KW-1185">Reference proteome</keyword>
<accession>T1DW50</accession>
<sequence length="145" mass="16860">MSNQMPKNATPQTSAKDLATNTAKLDEIKYQNELSKQNIKKVENEKLLDDTEALKENAKIVNALGKHLVWLFFGKYQIKKLKIYFIFFWIVAYAGLNIYFYNCFNEKDSEFYIGLINKIGLFLIVCILGKFLKDSISNIIEIFKK</sequence>
<dbReference type="RefSeq" id="WP_023948299.1">
    <property type="nucleotide sequence ID" value="NZ_BASD01000016.1"/>
</dbReference>
<feature type="transmembrane region" description="Helical" evidence="1">
    <location>
        <begin position="81"/>
        <end position="100"/>
    </location>
</feature>
<evidence type="ECO:0000313" key="3">
    <source>
        <dbReference type="Proteomes" id="UP000018143"/>
    </source>
</evidence>
<dbReference type="STRING" id="1325130.HFN_0258"/>
<keyword evidence="1" id="KW-1133">Transmembrane helix</keyword>
<comment type="caution">
    <text evidence="2">The sequence shown here is derived from an EMBL/GenBank/DDBJ whole genome shotgun (WGS) entry which is preliminary data.</text>
</comment>
<keyword evidence="1" id="KW-0812">Transmembrane</keyword>
<dbReference type="Proteomes" id="UP000018143">
    <property type="component" value="Unassembled WGS sequence"/>
</dbReference>
<reference evidence="2 3" key="1">
    <citation type="journal article" date="2013" name="Genome Announc.">
        <title>Draft Genome Sequence of Helicobacter fennelliae Strain MRY12-0050, Isolated from a Bacteremia Patient.</title>
        <authorList>
            <person name="Rimbara E."/>
            <person name="Matsui M."/>
            <person name="Mori S."/>
            <person name="Suzuki S."/>
            <person name="Suzuki M."/>
            <person name="Kim H."/>
            <person name="Sekizuka T."/>
            <person name="Kuroda M."/>
            <person name="Shibayama K."/>
        </authorList>
    </citation>
    <scope>NUCLEOTIDE SEQUENCE [LARGE SCALE GENOMIC DNA]</scope>
    <source>
        <strain evidence="2 3">MRY12-0050</strain>
    </source>
</reference>
<keyword evidence="1" id="KW-0472">Membrane</keyword>
<evidence type="ECO:0000313" key="2">
    <source>
        <dbReference type="EMBL" id="GAD19127.1"/>
    </source>
</evidence>
<proteinExistence type="predicted"/>